<accession>A0A939S9E1</accession>
<feature type="signal peptide" evidence="1">
    <location>
        <begin position="1"/>
        <end position="23"/>
    </location>
</feature>
<dbReference type="RefSeq" id="WP_208088870.1">
    <property type="nucleotide sequence ID" value="NZ_CP086136.1"/>
</dbReference>
<dbReference type="AlphaFoldDB" id="A0A939S9E1"/>
<organism evidence="2">
    <name type="scientific">Bradyrhizobium barranii subsp. barranii</name>
    <dbReference type="NCBI Taxonomy" id="2823807"/>
    <lineage>
        <taxon>Bacteria</taxon>
        <taxon>Pseudomonadati</taxon>
        <taxon>Pseudomonadota</taxon>
        <taxon>Alphaproteobacteria</taxon>
        <taxon>Hyphomicrobiales</taxon>
        <taxon>Nitrobacteraceae</taxon>
        <taxon>Bradyrhizobium</taxon>
        <taxon>Bradyrhizobium barranii</taxon>
    </lineage>
</organism>
<gene>
    <name evidence="3" type="ORF">J4G43_046935</name>
    <name evidence="2" type="ORF">J4G43_48645</name>
</gene>
<dbReference type="KEGG" id="bban:J4G43_046935"/>
<evidence type="ECO:0000313" key="3">
    <source>
        <dbReference type="EMBL" id="UEM11904.1"/>
    </source>
</evidence>
<dbReference type="EMBL" id="JAGEMI010000001">
    <property type="protein sequence ID" value="MBO1868391.1"/>
    <property type="molecule type" value="Genomic_DNA"/>
</dbReference>
<protein>
    <submittedName>
        <fullName evidence="2">Uncharacterized protein</fullName>
    </submittedName>
</protein>
<evidence type="ECO:0000256" key="1">
    <source>
        <dbReference type="SAM" id="SignalP"/>
    </source>
</evidence>
<sequence>MLARTRLLTVFLFFVLGGSPGYGQDQSACGNPPQLPVTTESSSSIKGDLEGKAKFLSSLVGNAELGGKVEAARRELYQTNDKFFAAQNDAYLAYVFCTIIMKDKDLNTQEKLKALQEFRRPLSSNDAPAKLASKDGQASIVKGQQGQQSSDAFVDLKVIATPTVPSTLLIDLTGFIAWTIVGARYDDNGLLRLFLNKMEHMSSSDVSLVISADNFEIYRATIAIGSSAEARLTRSPLFSIDRITELSSDDPGSVKFDIIISNNSSADVYVSKFILLLIGSSNSGCNPNPIVTFKYDVQLRADRGNVVGRISAPGEQDGLPVTGTLVQSYCDGYLLVSYAQSLLVSKQSKVAYVMSFVGFDRTAKEIIAPKYGRLDSLCGLVDLLDKKSKRKSDDPCREKTPVDEQKIAFLGYSPKELREKKDKGELNGAVPLRLFIKAGDGISYLAPHLSDCVIIALTDNGSVADRSFCPTKREPWSSSDYAAQIGDALVANGLNQSEAGRIVKNYAGGRAH</sequence>
<name>A0A939S9E1_9BRAD</name>
<keyword evidence="1" id="KW-0732">Signal</keyword>
<reference evidence="3 4" key="2">
    <citation type="journal article" date="2022" name="Int. J. Syst. Evol. Microbiol.">
        <title>Strains of Bradyrhizobium barranii sp. nov. associated with legumes native to Canada are symbionts of soybeans and belong to different subspecies (subsp. barranii subsp. nov. and subsp. apii subsp. nov.) and symbiovars (sv. glycinearum and sv. septentrionale).</title>
        <authorList>
            <person name="Bromfield E.S.P."/>
            <person name="Cloutier S."/>
            <person name="Wasai-Hara S."/>
            <person name="Minamisawa K."/>
        </authorList>
    </citation>
    <scope>NUCLEOTIDE SEQUENCE [LARGE SCALE GENOMIC DNA]</scope>
    <source>
        <strain evidence="3 4">144S4</strain>
    </source>
</reference>
<reference evidence="2" key="1">
    <citation type="submission" date="2021-03" db="EMBL/GenBank/DDBJ databases">
        <title>Whole Genome Sequence of Bradyrhizobium sp. Strain 144S4.</title>
        <authorList>
            <person name="Bromfield E.S.P."/>
            <person name="Cloutier S."/>
        </authorList>
    </citation>
    <scope>NUCLEOTIDE SEQUENCE [LARGE SCALE GENOMIC DNA]</scope>
    <source>
        <strain evidence="2">144S4</strain>
    </source>
</reference>
<feature type="chain" id="PRO_5036773047" evidence="1">
    <location>
        <begin position="24"/>
        <end position="512"/>
    </location>
</feature>
<dbReference type="EMBL" id="CP086136">
    <property type="protein sequence ID" value="UEM11904.1"/>
    <property type="molecule type" value="Genomic_DNA"/>
</dbReference>
<dbReference type="Proteomes" id="UP000664702">
    <property type="component" value="Chromosome"/>
</dbReference>
<proteinExistence type="predicted"/>
<evidence type="ECO:0000313" key="4">
    <source>
        <dbReference type="Proteomes" id="UP000664702"/>
    </source>
</evidence>
<evidence type="ECO:0000313" key="2">
    <source>
        <dbReference type="EMBL" id="MBO1868391.1"/>
    </source>
</evidence>